<dbReference type="AlphaFoldDB" id="A0A974D7H2"/>
<sequence length="73" mass="8360">MVFSFPVACDTLKTLKTINIDQCSSVQQSIHKEPGRYNEIQSFKRLSIDISFGLHLFINVVHVCKIICLVMNF</sequence>
<dbReference type="Proteomes" id="UP000694892">
    <property type="component" value="Chromosome 3S"/>
</dbReference>
<name>A0A974D7H2_XENLA</name>
<dbReference type="EMBL" id="CM004471">
    <property type="protein sequence ID" value="OCT86819.1"/>
    <property type="molecule type" value="Genomic_DNA"/>
</dbReference>
<proteinExistence type="predicted"/>
<reference evidence="2" key="1">
    <citation type="journal article" date="2016" name="Nature">
        <title>Genome evolution in the allotetraploid frog Xenopus laevis.</title>
        <authorList>
            <person name="Session A.M."/>
            <person name="Uno Y."/>
            <person name="Kwon T."/>
            <person name="Chapman J.A."/>
            <person name="Toyoda A."/>
            <person name="Takahashi S."/>
            <person name="Fukui A."/>
            <person name="Hikosaka A."/>
            <person name="Suzuki A."/>
            <person name="Kondo M."/>
            <person name="van Heeringen S.J."/>
            <person name="Quigley I."/>
            <person name="Heinz S."/>
            <person name="Ogino H."/>
            <person name="Ochi H."/>
            <person name="Hellsten U."/>
            <person name="Lyons J.B."/>
            <person name="Simakov O."/>
            <person name="Putnam N."/>
            <person name="Stites J."/>
            <person name="Kuroki Y."/>
            <person name="Tanaka T."/>
            <person name="Michiue T."/>
            <person name="Watanabe M."/>
            <person name="Bogdanovic O."/>
            <person name="Lister R."/>
            <person name="Georgiou G."/>
            <person name="Paranjpe S.S."/>
            <person name="van Kruijsbergen I."/>
            <person name="Shu S."/>
            <person name="Carlson J."/>
            <person name="Kinoshita T."/>
            <person name="Ohta Y."/>
            <person name="Mawaribuchi S."/>
            <person name="Jenkins J."/>
            <person name="Grimwood J."/>
            <person name="Schmutz J."/>
            <person name="Mitros T."/>
            <person name="Mozaffari S.V."/>
            <person name="Suzuki Y."/>
            <person name="Haramoto Y."/>
            <person name="Yamamoto T.S."/>
            <person name="Takagi C."/>
            <person name="Heald R."/>
            <person name="Miller K."/>
            <person name="Haudenschild C."/>
            <person name="Kitzman J."/>
            <person name="Nakayama T."/>
            <person name="Izutsu Y."/>
            <person name="Robert J."/>
            <person name="Fortriede J."/>
            <person name="Burns K."/>
            <person name="Lotay V."/>
            <person name="Karimi K."/>
            <person name="Yasuoka Y."/>
            <person name="Dichmann D.S."/>
            <person name="Flajnik M.F."/>
            <person name="Houston D.W."/>
            <person name="Shendure J."/>
            <person name="DuPasquier L."/>
            <person name="Vize P.D."/>
            <person name="Zorn A.M."/>
            <person name="Ito M."/>
            <person name="Marcotte E.M."/>
            <person name="Wallingford J.B."/>
            <person name="Ito Y."/>
            <person name="Asashima M."/>
            <person name="Ueno N."/>
            <person name="Matsuda Y."/>
            <person name="Veenstra G.J."/>
            <person name="Fujiyama A."/>
            <person name="Harland R.M."/>
            <person name="Taira M."/>
            <person name="Rokhsar D.S."/>
        </authorList>
    </citation>
    <scope>NUCLEOTIDE SEQUENCE [LARGE SCALE GENOMIC DNA]</scope>
    <source>
        <strain evidence="2">J</strain>
    </source>
</reference>
<accession>A0A974D7H2</accession>
<protein>
    <submittedName>
        <fullName evidence="1">Uncharacterized protein</fullName>
    </submittedName>
</protein>
<evidence type="ECO:0000313" key="2">
    <source>
        <dbReference type="Proteomes" id="UP000694892"/>
    </source>
</evidence>
<organism evidence="1 2">
    <name type="scientific">Xenopus laevis</name>
    <name type="common">African clawed frog</name>
    <dbReference type="NCBI Taxonomy" id="8355"/>
    <lineage>
        <taxon>Eukaryota</taxon>
        <taxon>Metazoa</taxon>
        <taxon>Chordata</taxon>
        <taxon>Craniata</taxon>
        <taxon>Vertebrata</taxon>
        <taxon>Euteleostomi</taxon>
        <taxon>Amphibia</taxon>
        <taxon>Batrachia</taxon>
        <taxon>Anura</taxon>
        <taxon>Pipoidea</taxon>
        <taxon>Pipidae</taxon>
        <taxon>Xenopodinae</taxon>
        <taxon>Xenopus</taxon>
        <taxon>Xenopus</taxon>
    </lineage>
</organism>
<gene>
    <name evidence="1" type="ORF">XELAEV_18020509mg</name>
</gene>
<evidence type="ECO:0000313" key="1">
    <source>
        <dbReference type="EMBL" id="OCT86819.1"/>
    </source>
</evidence>